<dbReference type="AlphaFoldDB" id="A0A9W7LGH9"/>
<dbReference type="CDD" id="cd07389">
    <property type="entry name" value="MPP_PhoD"/>
    <property type="match status" value="1"/>
</dbReference>
<feature type="domain" description="PhoD-like phosphatase metallophosphatase" evidence="2">
    <location>
        <begin position="132"/>
        <end position="267"/>
    </location>
</feature>
<dbReference type="InterPro" id="IPR018946">
    <property type="entry name" value="PhoD-like_MPP"/>
</dbReference>
<feature type="transmembrane region" description="Helical" evidence="1">
    <location>
        <begin position="367"/>
        <end position="386"/>
    </location>
</feature>
<keyword evidence="1" id="KW-1133">Transmembrane helix</keyword>
<keyword evidence="1" id="KW-0472">Membrane</keyword>
<evidence type="ECO:0000313" key="3">
    <source>
        <dbReference type="EMBL" id="GMI49151.1"/>
    </source>
</evidence>
<evidence type="ECO:0000259" key="2">
    <source>
        <dbReference type="Pfam" id="PF09423"/>
    </source>
</evidence>
<proteinExistence type="predicted"/>
<dbReference type="InterPro" id="IPR038607">
    <property type="entry name" value="PhoD-like_sf"/>
</dbReference>
<dbReference type="PANTHER" id="PTHR33987">
    <property type="entry name" value="CALCINEURIN-LIKE METALLO-PHOSPHOESTERASE SUPERFAMILY PROTEIN"/>
    <property type="match status" value="1"/>
</dbReference>
<dbReference type="InterPro" id="IPR029052">
    <property type="entry name" value="Metallo-depent_PP-like"/>
</dbReference>
<dbReference type="OrthoDB" id="10266805at2759"/>
<organism evidence="3 4">
    <name type="scientific">Triparma columacea</name>
    <dbReference type="NCBI Taxonomy" id="722753"/>
    <lineage>
        <taxon>Eukaryota</taxon>
        <taxon>Sar</taxon>
        <taxon>Stramenopiles</taxon>
        <taxon>Ochrophyta</taxon>
        <taxon>Bolidophyceae</taxon>
        <taxon>Parmales</taxon>
        <taxon>Triparmaceae</taxon>
        <taxon>Triparma</taxon>
    </lineage>
</organism>
<keyword evidence="1" id="KW-0812">Transmembrane</keyword>
<dbReference type="SUPFAM" id="SSF56300">
    <property type="entry name" value="Metallo-dependent phosphatases"/>
    <property type="match status" value="1"/>
</dbReference>
<dbReference type="Pfam" id="PF09423">
    <property type="entry name" value="PhoD"/>
    <property type="match status" value="1"/>
</dbReference>
<dbReference type="PANTHER" id="PTHR33987:SF1">
    <property type="entry name" value="CALCINEURIN-LIKE METALLO-PHOSPHOESTERASE SUPERFAMILY PROTEIN"/>
    <property type="match status" value="1"/>
</dbReference>
<keyword evidence="4" id="KW-1185">Reference proteome</keyword>
<accession>A0A9W7LGH9</accession>
<reference evidence="4" key="1">
    <citation type="journal article" date="2023" name="Commun. Biol.">
        <title>Genome analysis of Parmales, the sister group of diatoms, reveals the evolutionary specialization of diatoms from phago-mixotrophs to photoautotrophs.</title>
        <authorList>
            <person name="Ban H."/>
            <person name="Sato S."/>
            <person name="Yoshikawa S."/>
            <person name="Yamada K."/>
            <person name="Nakamura Y."/>
            <person name="Ichinomiya M."/>
            <person name="Sato N."/>
            <person name="Blanc-Mathieu R."/>
            <person name="Endo H."/>
            <person name="Kuwata A."/>
            <person name="Ogata H."/>
        </authorList>
    </citation>
    <scope>NUCLEOTIDE SEQUENCE [LARGE SCALE GENOMIC DNA]</scope>
</reference>
<dbReference type="EMBL" id="BRYA01000470">
    <property type="protein sequence ID" value="GMI49151.1"/>
    <property type="molecule type" value="Genomic_DNA"/>
</dbReference>
<comment type="caution">
    <text evidence="3">The sequence shown here is derived from an EMBL/GenBank/DDBJ whole genome shotgun (WGS) entry which is preliminary data.</text>
</comment>
<protein>
    <recommendedName>
        <fullName evidence="2">PhoD-like phosphatase metallophosphatase domain-containing protein</fullName>
    </recommendedName>
</protein>
<sequence length="399" mass="43974">MPPLLAFGSCHRLSPDAPSILPVVTNLQPSNFLWTGDAIYPPKDDPTVQGYDSSLKAMKNSPEYTDLLHVTSGNVEGTWDDHDYGVNDAGINLPDKAERQRLYLDFLGVPEGDDRRVREGVYHAWNVDSPGGGVVRVLFLDTRTFRSTHFVPSVGGIKGLPLNAVIASFTRLLVKLTGSGSRFTGDVLGQAQWDWIEKELHLAASTPAVQHTILVSSIQLLTTNPLVESWGHFPLSKRRLLTLIKSTRPPGLLVISGDVHHAEIAEVQGIKEVTSSGLTHSCDGPWYGFVCPHMLSSFPLHRDPSDFYYTGKNFGVIDVDEGGMGVKIHDEWGGVLAEMRVGRGRMEENFSWEEVPHTLTGEFSRPFALIVVSLLSVLALAVKLIVPTRKPRKRKSKIL</sequence>
<dbReference type="Gene3D" id="3.60.21.70">
    <property type="entry name" value="PhoD-like phosphatase"/>
    <property type="match status" value="1"/>
</dbReference>
<gene>
    <name evidence="3" type="ORF">TrCOL_g7715</name>
</gene>
<name>A0A9W7LGH9_9STRA</name>
<evidence type="ECO:0000313" key="4">
    <source>
        <dbReference type="Proteomes" id="UP001165065"/>
    </source>
</evidence>
<dbReference type="Proteomes" id="UP001165065">
    <property type="component" value="Unassembled WGS sequence"/>
</dbReference>
<evidence type="ECO:0000256" key="1">
    <source>
        <dbReference type="SAM" id="Phobius"/>
    </source>
</evidence>